<dbReference type="Gene3D" id="2.30.38.10">
    <property type="entry name" value="Luciferase, Domain 3"/>
    <property type="match status" value="1"/>
</dbReference>
<dbReference type="RefSeq" id="WP_341264554.1">
    <property type="nucleotide sequence ID" value="NZ_CP136137.1"/>
</dbReference>
<dbReference type="InterPro" id="IPR009081">
    <property type="entry name" value="PP-bd_ACP"/>
</dbReference>
<keyword evidence="3" id="KW-0597">Phosphoprotein</keyword>
<dbReference type="InterPro" id="IPR025110">
    <property type="entry name" value="AMP-bd_C"/>
</dbReference>
<evidence type="ECO:0000313" key="5">
    <source>
        <dbReference type="EMBL" id="WYY09599.1"/>
    </source>
</evidence>
<proteinExistence type="predicted"/>
<evidence type="ECO:0000313" key="6">
    <source>
        <dbReference type="Proteomes" id="UP001479933"/>
    </source>
</evidence>
<comment type="cofactor">
    <cofactor evidence="1">
        <name>pantetheine 4'-phosphate</name>
        <dbReference type="ChEBI" id="CHEBI:47942"/>
    </cofactor>
</comment>
<dbReference type="InterPro" id="IPR045851">
    <property type="entry name" value="AMP-bd_C_sf"/>
</dbReference>
<name>A0ABZ2UCB8_9ACTN</name>
<feature type="domain" description="Carrier" evidence="4">
    <location>
        <begin position="1993"/>
        <end position="2068"/>
    </location>
</feature>
<evidence type="ECO:0000256" key="3">
    <source>
        <dbReference type="ARBA" id="ARBA00022553"/>
    </source>
</evidence>
<gene>
    <name evidence="5" type="ORF">RVF87_12365</name>
</gene>
<dbReference type="Gene3D" id="3.30.300.30">
    <property type="match status" value="2"/>
</dbReference>
<dbReference type="Pfam" id="PF00501">
    <property type="entry name" value="AMP-binding"/>
    <property type="match status" value="2"/>
</dbReference>
<keyword evidence="6" id="KW-1185">Reference proteome</keyword>
<dbReference type="Gene3D" id="3.30.559.30">
    <property type="entry name" value="Nonribosomal peptide synthetase, condensation domain"/>
    <property type="match status" value="3"/>
</dbReference>
<dbReference type="Proteomes" id="UP001479933">
    <property type="component" value="Chromosome"/>
</dbReference>
<dbReference type="InterPro" id="IPR000873">
    <property type="entry name" value="AMP-dep_synth/lig_dom"/>
</dbReference>
<organism evidence="5 6">
    <name type="scientific">Gordonia hydrophobica</name>
    <dbReference type="NCBI Taxonomy" id="40516"/>
    <lineage>
        <taxon>Bacteria</taxon>
        <taxon>Bacillati</taxon>
        <taxon>Actinomycetota</taxon>
        <taxon>Actinomycetes</taxon>
        <taxon>Mycobacteriales</taxon>
        <taxon>Gordoniaceae</taxon>
        <taxon>Gordonia</taxon>
    </lineage>
</organism>
<dbReference type="InterPro" id="IPR001242">
    <property type="entry name" value="Condensation_dom"/>
</dbReference>
<dbReference type="NCBIfam" id="TIGR01733">
    <property type="entry name" value="AA-adenyl-dom"/>
    <property type="match status" value="2"/>
</dbReference>
<evidence type="ECO:0000259" key="4">
    <source>
        <dbReference type="PROSITE" id="PS50075"/>
    </source>
</evidence>
<evidence type="ECO:0000256" key="1">
    <source>
        <dbReference type="ARBA" id="ARBA00001957"/>
    </source>
</evidence>
<sequence length="2640" mass="282762">MNGEFLPLTAAQRGMWFAESMSPNYSVNVAHYLDIVDSERPLDTDLLTRIHDQGARELEAAFTRFIDVDGVPMQTVDYALPFHLESVDLRAERDPLAAAHAFMNDDYRRKVDLLEPGSLARAVLIRIADDRHLWYMRGHHAIMDGYSALNALLRGVDEYNADVNGEPFVEKPRASLTELVRDDSTYATSSRRERDREYWAAHVADLPERVSLAQHAATAPLSPINIMAGRALDDALQDRLSALAAELNVSLAVLLTAGFSAYLSRMTGTDEVVLSVPVTGRATAKIKRASGMVSNMLPVRATGAAELTLRELTAQTQIEMTGVLRHQRYRFEDIRIDAGLRDANTASFGPVVNMVFFDRPIEIVGADVEYQILASGILEDLRVNFYQSSPTAPIVVDLHGNEHLYSRQEIETHLDRFLTFVQRVIAQPDTRLSDVDLLTALDRTTIAEHERGPACSYDGADGNLLDAFEARVAATPNAIALIEGDVEVTYRQFDQRRRALATRVTAAGVNPGDRVIVSLPRGVDQLVAVYATITAGAAYVPVNPTDPQDRRDQVTSTAQATCVIDEAFIAAAAGAPVGIFGTADVPADSIAYVIFTSGSTGTPKGVAVSHRAILNRLAWMQEHYPLTEDDRVLYKTPITFDVSVWELFWPLAIGATTVIARVDGHRDPHYLHREMRDSGVTVAHFVPSMLDVFIESRVSRPAGENLFAESLDRIFTSGEALGGPLAASALVDGTVDLVNLYGPTEAAVDITEYRVTHGETAPTIGKPVPNSQVYVLDDRLHPQPTGAPGELYLAGVQLAQCYVSRSELTAGSFVADPFGSNGSRMYRTGDLVRWTVDGELDYLGRTDFQVKIRGQRVELGEVENVLAAHPAIDIAVAMVREDIAETPTLVGYVRAGAGEVSEPELLAWCRRRLPSHMVPTTIVMMDELPLNASGKLDRKQLPIPALKSAEYVAPESELEGALAGLVAELVGAERVGMRDNLFAIGGDSLVAARLVTRARDGLGLDVQLTDVFESADLAELAAAISSGSNRATVPAIVHVELRPEQIPASLAQSRLWTVNQMDTAAGTYNMPGAVRLPVDIDLDALRLALTDVIERHETLRTTYAQVDDRVIQVIRTTDDALGGIDLNERRDADVTTAVTRFASLGFDLGSETPLRTRLVRAGDELVLVLVVHHIAADGFSLIPLIADLMAAYRARSAGGSPTFTPLELDYADFAMWQSRVLDGSDALIDGLSFWRRELDGLPELIALPTSRPRPHVASGRGGYVDVVADAALVHRVAERAKDVGVTPFSVIHSAFAVVLAQLSGTSDIAIGTAVGGRDDDRLSPLVGMFVDTVVLRSDVRPETTVGDFLTASHRTRARAMAHAVVPFERVVAELAPTRSAAHTPLFQVSLTMLSDTTSALRSGAESFELVDARVPAAKYDLAVSVVDTDDTYEIEFSYATDLFDRTFVQAVAGYLLRVVDQIASGRLDAPIGRIDVLGENELAALAEPRPTAAEPMPLGELWDSHGQAAPGPIVHPDGEWTRAEFDATSNAIARTLIARGIGAGDLVAIGIGRSGYAALAMVAIAKAGAAFVSIDPALPDERRDDILADSGAALGLTVASLRDAAPGTVDWLTVDHSSDAGIDTTPIRKDELVRSVAIDDLAYLIYTSGSTGKPKAAAVSHRGLANMTVNQRTILGLDQSSRVLQVAALSFDASVFEITMALCSGSALVISPADVFAGDDLADLIAAHLVTHVVMTPSAMISLEPESLPTLQTLASVGEACPPELMRRWASAGRRFFNLYGPTESTIWATSAGPLSADDEVTIGTAAPGVHAYVLGDSLRPTPADVPGELYLAGDQIALGYLGRPDLTTSRFVADPFASGARMYRTGDRVTRGPDGVLTYLGRTDFQLKIRGMRIEPGEIDAALATHPGVAAALTVGVPGPAGDPVLISYVTPSNGRLPNGDDVRVHVAGLLPGHMVPHTVLPVAAFVVNNVGKVDRSALPEVDLTSDIAYEEPEPGIEASIAELFASILGVERVGRYDNFFDLGGNSLSATALTGKLSKLTGRHTGVRDLFVAPTVAELAQAVRAAEDEAPSAPLRPRTTTEMVPVSGTQRTMWLLNRGDPESAAYNIAMALEMTGALDIDALRLAFADVVGRHEALRTIYPMVGDEILQNIIDPVAAGKRLELIRSDATGSLAESVAAVTARGFDVQTDLPIRAAVLRTGDHSHVLVLVIHHISGDGSSMAPLAIDMMTAYAARAAGTAPDWAPLPLQYADFALWRAEQLAAVGGNGRTRAEQQLDFWAERLAGAPPVLELPADKTRPKSPSFVGDAVDFKIDAGVMSDLETAAIASGASPFMITRAAFAVLLAKLSGQRDIVIGTPYAGRDVGELDGVVGMFVNTLAMRTRTEPGESFRMVLDRVRRDDLEAMANADVAFDDIVARVAGSTPRSHNAVFQAMFVFQNLTFPHVSLPGLVIEAEEEQLTSAKVDVQLTLFPSDPKAPSTDGAVRGQLIYATDLFERETAEAMVRRYLRVLETIAADPDVIIGDIVVDEASVDAVGDEATAPRNLGDLVAEATDTDAIATAIERDGTVLTFADLTSTMDVLATAMPDSDRDSLLTMTVMSMVPGLAEAGSEALEEVLHALRTNAEAASGGSVTEETVKQ</sequence>
<dbReference type="EMBL" id="CP136137">
    <property type="protein sequence ID" value="WYY09599.1"/>
    <property type="molecule type" value="Genomic_DNA"/>
</dbReference>
<dbReference type="SUPFAM" id="SSF56801">
    <property type="entry name" value="Acetyl-CoA synthetase-like"/>
    <property type="match status" value="2"/>
</dbReference>
<dbReference type="CDD" id="cd19540">
    <property type="entry name" value="LCL_NRPS-like"/>
    <property type="match status" value="2"/>
</dbReference>
<dbReference type="Gene3D" id="1.10.1200.10">
    <property type="entry name" value="ACP-like"/>
    <property type="match status" value="2"/>
</dbReference>
<dbReference type="SUPFAM" id="SSF52777">
    <property type="entry name" value="CoA-dependent acyltransferases"/>
    <property type="match status" value="6"/>
</dbReference>
<dbReference type="PROSITE" id="PS50075">
    <property type="entry name" value="CARRIER"/>
    <property type="match status" value="2"/>
</dbReference>
<dbReference type="PROSITE" id="PS00455">
    <property type="entry name" value="AMP_BINDING"/>
    <property type="match status" value="2"/>
</dbReference>
<dbReference type="SMART" id="SM00823">
    <property type="entry name" value="PKS_PP"/>
    <property type="match status" value="2"/>
</dbReference>
<dbReference type="Gene3D" id="3.30.559.10">
    <property type="entry name" value="Chloramphenicol acetyltransferase-like domain"/>
    <property type="match status" value="3"/>
</dbReference>
<dbReference type="Pfam" id="PF13193">
    <property type="entry name" value="AMP-binding_C"/>
    <property type="match status" value="2"/>
</dbReference>
<dbReference type="PROSITE" id="PS00012">
    <property type="entry name" value="PHOSPHOPANTETHEINE"/>
    <property type="match status" value="2"/>
</dbReference>
<dbReference type="PANTHER" id="PTHR45527">
    <property type="entry name" value="NONRIBOSOMAL PEPTIDE SYNTHETASE"/>
    <property type="match status" value="1"/>
</dbReference>
<dbReference type="Gene3D" id="3.40.50.980">
    <property type="match status" value="2"/>
</dbReference>
<protein>
    <submittedName>
        <fullName evidence="5">Amino acid adenylation domain-containing protein</fullName>
    </submittedName>
</protein>
<dbReference type="InterPro" id="IPR020845">
    <property type="entry name" value="AMP-binding_CS"/>
</dbReference>
<dbReference type="InterPro" id="IPR036736">
    <property type="entry name" value="ACP-like_sf"/>
</dbReference>
<dbReference type="InterPro" id="IPR020806">
    <property type="entry name" value="PKS_PP-bd"/>
</dbReference>
<keyword evidence="2" id="KW-0596">Phosphopantetheine</keyword>
<dbReference type="PANTHER" id="PTHR45527:SF1">
    <property type="entry name" value="FATTY ACID SYNTHASE"/>
    <property type="match status" value="1"/>
</dbReference>
<feature type="domain" description="Carrier" evidence="4">
    <location>
        <begin position="953"/>
        <end position="1028"/>
    </location>
</feature>
<dbReference type="InterPro" id="IPR010071">
    <property type="entry name" value="AA_adenyl_dom"/>
</dbReference>
<dbReference type="SUPFAM" id="SSF47336">
    <property type="entry name" value="ACP-like"/>
    <property type="match status" value="2"/>
</dbReference>
<dbReference type="Gene3D" id="3.40.50.12780">
    <property type="entry name" value="N-terminal domain of ligase-like"/>
    <property type="match status" value="1"/>
</dbReference>
<accession>A0ABZ2UCB8</accession>
<dbReference type="InterPro" id="IPR006162">
    <property type="entry name" value="Ppantetheine_attach_site"/>
</dbReference>
<evidence type="ECO:0000256" key="2">
    <source>
        <dbReference type="ARBA" id="ARBA00022450"/>
    </source>
</evidence>
<reference evidence="5 6" key="1">
    <citation type="journal article" date="2023" name="Virus Evol.">
        <title>Computational host range prediction-The good, the bad, and the ugly.</title>
        <authorList>
            <person name="Howell A.A."/>
            <person name="Versoza C.J."/>
            <person name="Pfeifer S.P."/>
        </authorList>
    </citation>
    <scope>NUCLEOTIDE SEQUENCE [LARGE SCALE GENOMIC DNA]</scope>
    <source>
        <strain evidence="5 6">1610/1b</strain>
    </source>
</reference>
<dbReference type="Pfam" id="PF00668">
    <property type="entry name" value="Condensation"/>
    <property type="match status" value="3"/>
</dbReference>
<dbReference type="InterPro" id="IPR023213">
    <property type="entry name" value="CAT-like_dom_sf"/>
</dbReference>
<dbReference type="InterPro" id="IPR042099">
    <property type="entry name" value="ANL_N_sf"/>
</dbReference>
<dbReference type="Pfam" id="PF00550">
    <property type="entry name" value="PP-binding"/>
    <property type="match status" value="2"/>
</dbReference>